<evidence type="ECO:0000313" key="2">
    <source>
        <dbReference type="EMBL" id="KAE8148211.1"/>
    </source>
</evidence>
<dbReference type="SUPFAM" id="SSF51556">
    <property type="entry name" value="Metallo-dependent hydrolases"/>
    <property type="match status" value="1"/>
</dbReference>
<dbReference type="Proteomes" id="UP000325780">
    <property type="component" value="Unassembled WGS sequence"/>
</dbReference>
<proteinExistence type="predicted"/>
<dbReference type="GO" id="GO:0016787">
    <property type="term" value="F:hydrolase activity"/>
    <property type="evidence" value="ECO:0007669"/>
    <property type="project" value="InterPro"/>
</dbReference>
<dbReference type="PANTHER" id="PTHR35563:SF2">
    <property type="entry name" value="BARREL METAL-DEPENDENT HYDROLASE, PUTATIVE (AFU_ORTHOLOGUE AFUA_1G16240)-RELATED"/>
    <property type="match status" value="1"/>
</dbReference>
<dbReference type="InterPro" id="IPR006680">
    <property type="entry name" value="Amidohydro-rel"/>
</dbReference>
<feature type="domain" description="Amidohydrolase-related" evidence="1">
    <location>
        <begin position="51"/>
        <end position="325"/>
    </location>
</feature>
<dbReference type="PANTHER" id="PTHR35563">
    <property type="entry name" value="BARREL METAL-DEPENDENT HYDROLASE, PUTATIVE (AFU_ORTHOLOGUE AFUA_1G16240)-RELATED"/>
    <property type="match status" value="1"/>
</dbReference>
<sequence>MLTSVQPRSDFLGSRASIVTLAKAEPLAFNRDVQKPIQVLPLKQRIPRKAWDTHMHVVEPLRFPVAANAVYQPSTHTIDEALAFESSLGIENIALVQPSIYGFDNSCLLEALKRVGPSRGRGVVVIDPDNIDTQTLSEWHGLGVRGVRVNLRSVGKVMDQEELAKTLLRHAEIVRPFGWAIQVYLPLEMIPMLEPVVPQLGVKLCIDHFGGPDLSMDWRGGMPFNPYALPGFSSLISLLQEGETYVKISAPYRLSKDHQMRDIEAMARELLRVAPSRVLYATDWPHTRFWGTNIAPFTELCLRVCGKDPELAERVFRRNAEDLLDAHTTD</sequence>
<dbReference type="EMBL" id="ML742170">
    <property type="protein sequence ID" value="KAE8148211.1"/>
    <property type="molecule type" value="Genomic_DNA"/>
</dbReference>
<keyword evidence="3" id="KW-1185">Reference proteome</keyword>
<gene>
    <name evidence="2" type="ORF">BDV25DRAFT_168581</name>
</gene>
<evidence type="ECO:0000313" key="3">
    <source>
        <dbReference type="Proteomes" id="UP000325780"/>
    </source>
</evidence>
<name>A0A5N6TQ18_ASPAV</name>
<protein>
    <recommendedName>
        <fullName evidence="1">Amidohydrolase-related domain-containing protein</fullName>
    </recommendedName>
</protein>
<dbReference type="Gene3D" id="3.20.20.140">
    <property type="entry name" value="Metal-dependent hydrolases"/>
    <property type="match status" value="1"/>
</dbReference>
<accession>A0A5N6TQ18</accession>
<reference evidence="2 3" key="1">
    <citation type="submission" date="2019-04" db="EMBL/GenBank/DDBJ databases">
        <title>Friends and foes A comparative genomics study of 23 Aspergillus species from section Flavi.</title>
        <authorList>
            <consortium name="DOE Joint Genome Institute"/>
            <person name="Kjaerbolling I."/>
            <person name="Vesth T."/>
            <person name="Frisvad J.C."/>
            <person name="Nybo J.L."/>
            <person name="Theobald S."/>
            <person name="Kildgaard S."/>
            <person name="Isbrandt T."/>
            <person name="Kuo A."/>
            <person name="Sato A."/>
            <person name="Lyhne E.K."/>
            <person name="Kogle M.E."/>
            <person name="Wiebenga A."/>
            <person name="Kun R.S."/>
            <person name="Lubbers R.J."/>
            <person name="Makela M.R."/>
            <person name="Barry K."/>
            <person name="Chovatia M."/>
            <person name="Clum A."/>
            <person name="Daum C."/>
            <person name="Haridas S."/>
            <person name="He G."/>
            <person name="LaButti K."/>
            <person name="Lipzen A."/>
            <person name="Mondo S."/>
            <person name="Riley R."/>
            <person name="Salamov A."/>
            <person name="Simmons B.A."/>
            <person name="Magnuson J.K."/>
            <person name="Henrissat B."/>
            <person name="Mortensen U.H."/>
            <person name="Larsen T.O."/>
            <person name="Devries R.P."/>
            <person name="Grigoriev I.V."/>
            <person name="Machida M."/>
            <person name="Baker S.E."/>
            <person name="Andersen M.R."/>
        </authorList>
    </citation>
    <scope>NUCLEOTIDE SEQUENCE [LARGE SCALE GENOMIC DNA]</scope>
    <source>
        <strain evidence="2 3">IBT 18842</strain>
    </source>
</reference>
<dbReference type="OrthoDB" id="2135488at2759"/>
<dbReference type="AlphaFoldDB" id="A0A5N6TQ18"/>
<evidence type="ECO:0000259" key="1">
    <source>
        <dbReference type="Pfam" id="PF04909"/>
    </source>
</evidence>
<dbReference type="InterPro" id="IPR052358">
    <property type="entry name" value="Aro_Compnd_Degr_Hydrolases"/>
</dbReference>
<organism evidence="2 3">
    <name type="scientific">Aspergillus avenaceus</name>
    <dbReference type="NCBI Taxonomy" id="36643"/>
    <lineage>
        <taxon>Eukaryota</taxon>
        <taxon>Fungi</taxon>
        <taxon>Dikarya</taxon>
        <taxon>Ascomycota</taxon>
        <taxon>Pezizomycotina</taxon>
        <taxon>Eurotiomycetes</taxon>
        <taxon>Eurotiomycetidae</taxon>
        <taxon>Eurotiales</taxon>
        <taxon>Aspergillaceae</taxon>
        <taxon>Aspergillus</taxon>
        <taxon>Aspergillus subgen. Circumdati</taxon>
    </lineage>
</organism>
<dbReference type="Pfam" id="PF04909">
    <property type="entry name" value="Amidohydro_2"/>
    <property type="match status" value="1"/>
</dbReference>
<dbReference type="InterPro" id="IPR032466">
    <property type="entry name" value="Metal_Hydrolase"/>
</dbReference>